<dbReference type="Proteomes" id="UP001285354">
    <property type="component" value="Unassembled WGS sequence"/>
</dbReference>
<comment type="catalytic activity">
    <reaction evidence="1">
        <text>Hydrolysis of (1-&gt;3)-beta-D-glucosidic linkages in (1-&gt;3)-beta-D-glucans.</text>
        <dbReference type="EC" id="3.2.1.39"/>
    </reaction>
</comment>
<keyword evidence="16" id="KW-0449">Lipoprotein</keyword>
<reference evidence="25" key="1">
    <citation type="submission" date="2023-06" db="EMBL/GenBank/DDBJ databases">
        <title>Draft genome of Marssonina rosae.</title>
        <authorList>
            <person name="Cheng Q."/>
        </authorList>
    </citation>
    <scope>NUCLEOTIDE SEQUENCE</scope>
    <source>
        <strain evidence="25">R4</strain>
    </source>
</reference>
<feature type="region of interest" description="Disordered" evidence="23">
    <location>
        <begin position="316"/>
        <end position="348"/>
    </location>
</feature>
<dbReference type="Gene3D" id="3.20.20.80">
    <property type="entry name" value="Glycosidases"/>
    <property type="match status" value="1"/>
</dbReference>
<evidence type="ECO:0000256" key="10">
    <source>
        <dbReference type="ARBA" id="ARBA00022622"/>
    </source>
</evidence>
<accession>A0AAD9WGA2</accession>
<evidence type="ECO:0000256" key="5">
    <source>
        <dbReference type="ARBA" id="ARBA00012780"/>
    </source>
</evidence>
<evidence type="ECO:0000256" key="9">
    <source>
        <dbReference type="ARBA" id="ARBA00022525"/>
    </source>
</evidence>
<keyword evidence="15" id="KW-0119">Carbohydrate metabolism</keyword>
<evidence type="ECO:0000256" key="7">
    <source>
        <dbReference type="ARBA" id="ARBA00022475"/>
    </source>
</evidence>
<evidence type="ECO:0000256" key="20">
    <source>
        <dbReference type="ARBA" id="ARBA00032134"/>
    </source>
</evidence>
<gene>
    <name evidence="25" type="ORF">QTJ16_001150</name>
</gene>
<dbReference type="GO" id="GO:0005576">
    <property type="term" value="C:extracellular region"/>
    <property type="evidence" value="ECO:0007669"/>
    <property type="project" value="TreeGrafter"/>
</dbReference>
<evidence type="ECO:0000256" key="19">
    <source>
        <dbReference type="ARBA" id="ARBA00025152"/>
    </source>
</evidence>
<feature type="signal peptide" evidence="24">
    <location>
        <begin position="1"/>
        <end position="17"/>
    </location>
</feature>
<proteinExistence type="inferred from homology"/>
<evidence type="ECO:0000256" key="1">
    <source>
        <dbReference type="ARBA" id="ARBA00000382"/>
    </source>
</evidence>
<dbReference type="GO" id="GO:0005886">
    <property type="term" value="C:plasma membrane"/>
    <property type="evidence" value="ECO:0007669"/>
    <property type="project" value="UniProtKB-SubCell"/>
</dbReference>
<evidence type="ECO:0000256" key="17">
    <source>
        <dbReference type="ARBA" id="ARBA00023316"/>
    </source>
</evidence>
<dbReference type="PANTHER" id="PTHR16631">
    <property type="entry name" value="GLUCAN 1,3-BETA-GLUCOSIDASE"/>
    <property type="match status" value="1"/>
</dbReference>
<dbReference type="SUPFAM" id="SSF51445">
    <property type="entry name" value="(Trans)glycosidases"/>
    <property type="match status" value="1"/>
</dbReference>
<comment type="caution">
    <text evidence="25">The sequence shown here is derived from an EMBL/GenBank/DDBJ whole genome shotgun (WGS) entry which is preliminary data.</text>
</comment>
<evidence type="ECO:0000256" key="13">
    <source>
        <dbReference type="ARBA" id="ARBA00023136"/>
    </source>
</evidence>
<evidence type="ECO:0000256" key="8">
    <source>
        <dbReference type="ARBA" id="ARBA00022512"/>
    </source>
</evidence>
<dbReference type="InterPro" id="IPR050732">
    <property type="entry name" value="Beta-glucan_modifiers"/>
</dbReference>
<evidence type="ECO:0000256" key="22">
    <source>
        <dbReference type="RuleBase" id="RU004335"/>
    </source>
</evidence>
<keyword evidence="10" id="KW-0336">GPI-anchor</keyword>
<dbReference type="EMBL" id="JAUBYV010000001">
    <property type="protein sequence ID" value="KAK2630330.1"/>
    <property type="molecule type" value="Genomic_DNA"/>
</dbReference>
<comment type="function">
    <text evidence="19">Glucanases play a role in cell expansion during growth, in cell-cell fusion during mating, and in spore release during sporulation. This enzyme may be involved in beta-glucan degradation and also function biosynthetically as a transglycosylase.</text>
</comment>
<evidence type="ECO:0000256" key="16">
    <source>
        <dbReference type="ARBA" id="ARBA00023288"/>
    </source>
</evidence>
<dbReference type="GO" id="GO:0009277">
    <property type="term" value="C:fungal-type cell wall"/>
    <property type="evidence" value="ECO:0007669"/>
    <property type="project" value="TreeGrafter"/>
</dbReference>
<evidence type="ECO:0000256" key="3">
    <source>
        <dbReference type="ARBA" id="ARBA00004609"/>
    </source>
</evidence>
<evidence type="ECO:0000313" key="26">
    <source>
        <dbReference type="Proteomes" id="UP001285354"/>
    </source>
</evidence>
<keyword evidence="18" id="KW-0624">Polysaccharide degradation</keyword>
<dbReference type="PANTHER" id="PTHR16631:SF13">
    <property type="entry name" value="GLUCAN ENDO-1,3-BETA-GLUCOSIDASE EGLC-RELATED"/>
    <property type="match status" value="1"/>
</dbReference>
<keyword evidence="17" id="KW-0961">Cell wall biogenesis/degradation</keyword>
<evidence type="ECO:0000256" key="6">
    <source>
        <dbReference type="ARBA" id="ARBA00019762"/>
    </source>
</evidence>
<dbReference type="InterPro" id="IPR000490">
    <property type="entry name" value="Glyco_hydro_17"/>
</dbReference>
<name>A0AAD9WGA2_9HELO</name>
<evidence type="ECO:0000256" key="23">
    <source>
        <dbReference type="SAM" id="MobiDB-lite"/>
    </source>
</evidence>
<evidence type="ECO:0000313" key="25">
    <source>
        <dbReference type="EMBL" id="KAK2630330.1"/>
    </source>
</evidence>
<dbReference type="GO" id="GO:0000272">
    <property type="term" value="P:polysaccharide catabolic process"/>
    <property type="evidence" value="ECO:0007669"/>
    <property type="project" value="UniProtKB-KW"/>
</dbReference>
<comment type="similarity">
    <text evidence="4 22">Belongs to the glycosyl hydrolase 17 family.</text>
</comment>
<evidence type="ECO:0000256" key="15">
    <source>
        <dbReference type="ARBA" id="ARBA00023277"/>
    </source>
</evidence>
<sequence>MHSSILALTASLSVAAAVNRGFNYGAVSRDGAVKNEADFTAEFKAAKGLANTDGAFSSARLYTMVQSGTASDLISAIPAAISTDTRLMLGLWASSGQTAIDNEITALKYAISTYGDKFTSLVNGISVGSEDMYRISKTGLENDPLGVGAQPSEVVEYIKQVKSVISDAGLSIPVGHVDTWDVWQNGSNADVIAEADFLGMNTFPYFQTKEQNSISNGAKLFNDAYDITLAAANGKPVLITETGWPVAGKTSGSSEPSPENARSYYEAVGCNQLFGNVETYWYTLVDANANYANQPEFGVVGTTMSTEPLFDLSCEANSTTTKSGSASTPATKSPAPSGTGSTAHANLTTGASTPAYGYPAATGSVSTPTANVTGPASAPSSPAEYTSASSHVRAGTLLAIVAAAAAFLLV</sequence>
<evidence type="ECO:0000256" key="14">
    <source>
        <dbReference type="ARBA" id="ARBA00023180"/>
    </source>
</evidence>
<evidence type="ECO:0000256" key="24">
    <source>
        <dbReference type="SAM" id="SignalP"/>
    </source>
</evidence>
<dbReference type="GO" id="GO:0098552">
    <property type="term" value="C:side of membrane"/>
    <property type="evidence" value="ECO:0007669"/>
    <property type="project" value="UniProtKB-KW"/>
</dbReference>
<evidence type="ECO:0000256" key="11">
    <source>
        <dbReference type="ARBA" id="ARBA00022729"/>
    </source>
</evidence>
<dbReference type="GO" id="GO:0042973">
    <property type="term" value="F:glucan endo-1,3-beta-D-glucosidase activity"/>
    <property type="evidence" value="ECO:0007669"/>
    <property type="project" value="UniProtKB-EC"/>
</dbReference>
<evidence type="ECO:0000256" key="18">
    <source>
        <dbReference type="ARBA" id="ARBA00023326"/>
    </source>
</evidence>
<keyword evidence="7" id="KW-1003">Cell membrane</keyword>
<keyword evidence="14" id="KW-0325">Glycoprotein</keyword>
<evidence type="ECO:0000256" key="12">
    <source>
        <dbReference type="ARBA" id="ARBA00022801"/>
    </source>
</evidence>
<evidence type="ECO:0000256" key="4">
    <source>
        <dbReference type="ARBA" id="ARBA00008773"/>
    </source>
</evidence>
<dbReference type="GO" id="GO:0071555">
    <property type="term" value="P:cell wall organization"/>
    <property type="evidence" value="ECO:0007669"/>
    <property type="project" value="UniProtKB-KW"/>
</dbReference>
<keyword evidence="13" id="KW-0472">Membrane</keyword>
<organism evidence="25 26">
    <name type="scientific">Diplocarpon rosae</name>
    <dbReference type="NCBI Taxonomy" id="946125"/>
    <lineage>
        <taxon>Eukaryota</taxon>
        <taxon>Fungi</taxon>
        <taxon>Dikarya</taxon>
        <taxon>Ascomycota</taxon>
        <taxon>Pezizomycotina</taxon>
        <taxon>Leotiomycetes</taxon>
        <taxon>Helotiales</taxon>
        <taxon>Drepanopezizaceae</taxon>
        <taxon>Diplocarpon</taxon>
    </lineage>
</organism>
<keyword evidence="8" id="KW-0134">Cell wall</keyword>
<evidence type="ECO:0000256" key="21">
    <source>
        <dbReference type="ARBA" id="ARBA00032906"/>
    </source>
</evidence>
<protein>
    <recommendedName>
        <fullName evidence="6">Probable glucan endo-1,3-beta-glucosidase eglC</fullName>
        <ecNumber evidence="5">3.2.1.39</ecNumber>
    </recommendedName>
    <alternativeName>
        <fullName evidence="20">Endo-1,3-beta-glucanase eglC</fullName>
    </alternativeName>
    <alternativeName>
        <fullName evidence="21">Laminarinase eglC</fullName>
    </alternativeName>
</protein>
<dbReference type="GO" id="GO:0009986">
    <property type="term" value="C:cell surface"/>
    <property type="evidence" value="ECO:0007669"/>
    <property type="project" value="TreeGrafter"/>
</dbReference>
<dbReference type="AlphaFoldDB" id="A0AAD9WGA2"/>
<evidence type="ECO:0000256" key="2">
    <source>
        <dbReference type="ARBA" id="ARBA00004191"/>
    </source>
</evidence>
<dbReference type="InterPro" id="IPR017853">
    <property type="entry name" value="GH"/>
</dbReference>
<keyword evidence="12" id="KW-0378">Hydrolase</keyword>
<keyword evidence="11 24" id="KW-0732">Signal</keyword>
<dbReference type="Pfam" id="PF00332">
    <property type="entry name" value="Glyco_hydro_17"/>
    <property type="match status" value="1"/>
</dbReference>
<keyword evidence="9" id="KW-0964">Secreted</keyword>
<comment type="subcellular location">
    <subcellularLocation>
        <location evidence="3">Cell membrane</location>
        <topology evidence="3">Lipid-anchor</topology>
        <topology evidence="3">GPI-anchor</topology>
    </subcellularLocation>
    <subcellularLocation>
        <location evidence="2">Secreted</location>
        <location evidence="2">Cell wall</location>
    </subcellularLocation>
</comment>
<dbReference type="EC" id="3.2.1.39" evidence="5"/>
<feature type="chain" id="PRO_5041978835" description="Probable glucan endo-1,3-beta-glucosidase eglC" evidence="24">
    <location>
        <begin position="18"/>
        <end position="410"/>
    </location>
</feature>
<keyword evidence="26" id="KW-1185">Reference proteome</keyword>